<name>A0A6J4JYM3_9ACTN</name>
<feature type="non-terminal residue" evidence="2">
    <location>
        <position position="1"/>
    </location>
</feature>
<feature type="compositionally biased region" description="Basic residues" evidence="1">
    <location>
        <begin position="33"/>
        <end position="52"/>
    </location>
</feature>
<dbReference type="GO" id="GO:0008881">
    <property type="term" value="F:glutamate racemase activity"/>
    <property type="evidence" value="ECO:0007669"/>
    <property type="project" value="UniProtKB-EC"/>
</dbReference>
<proteinExistence type="predicted"/>
<reference evidence="2" key="1">
    <citation type="submission" date="2020-02" db="EMBL/GenBank/DDBJ databases">
        <authorList>
            <person name="Meier V. D."/>
        </authorList>
    </citation>
    <scope>NUCLEOTIDE SEQUENCE</scope>
    <source>
        <strain evidence="2">AVDCRST_MAG41</strain>
    </source>
</reference>
<organism evidence="2">
    <name type="scientific">uncultured Mycobacteriales bacterium</name>
    <dbReference type="NCBI Taxonomy" id="581187"/>
    <lineage>
        <taxon>Bacteria</taxon>
        <taxon>Bacillati</taxon>
        <taxon>Actinomycetota</taxon>
        <taxon>Actinomycetes</taxon>
        <taxon>Mycobacteriales</taxon>
        <taxon>environmental samples</taxon>
    </lineage>
</organism>
<evidence type="ECO:0000256" key="1">
    <source>
        <dbReference type="SAM" id="MobiDB-lite"/>
    </source>
</evidence>
<feature type="compositionally biased region" description="Low complexity" evidence="1">
    <location>
        <begin position="225"/>
        <end position="255"/>
    </location>
</feature>
<dbReference type="EC" id="5.1.1.3" evidence="2"/>
<feature type="compositionally biased region" description="Basic and acidic residues" evidence="1">
    <location>
        <begin position="1"/>
        <end position="12"/>
    </location>
</feature>
<feature type="non-terminal residue" evidence="2">
    <location>
        <position position="267"/>
    </location>
</feature>
<feature type="compositionally biased region" description="Basic and acidic residues" evidence="1">
    <location>
        <begin position="56"/>
        <end position="75"/>
    </location>
</feature>
<feature type="compositionally biased region" description="Low complexity" evidence="1">
    <location>
        <begin position="79"/>
        <end position="91"/>
    </location>
</feature>
<evidence type="ECO:0000313" key="2">
    <source>
        <dbReference type="EMBL" id="CAA9291092.1"/>
    </source>
</evidence>
<accession>A0A6J4JYM3</accession>
<gene>
    <name evidence="2" type="ORF">AVDCRST_MAG41-4365</name>
</gene>
<keyword evidence="2" id="KW-0413">Isomerase</keyword>
<dbReference type="EMBL" id="CADCTP010000419">
    <property type="protein sequence ID" value="CAA9291092.1"/>
    <property type="molecule type" value="Genomic_DNA"/>
</dbReference>
<feature type="compositionally biased region" description="Low complexity" evidence="1">
    <location>
        <begin position="152"/>
        <end position="172"/>
    </location>
</feature>
<protein>
    <submittedName>
        <fullName evidence="2">Glutamate racemase</fullName>
        <ecNumber evidence="2">5.1.1.3</ecNumber>
    </submittedName>
</protein>
<dbReference type="AlphaFoldDB" id="A0A6J4JYM3"/>
<feature type="region of interest" description="Disordered" evidence="1">
    <location>
        <begin position="1"/>
        <end position="267"/>
    </location>
</feature>
<sequence>DRSGRADRDLRLRGRRPHGGPGGARPAAGRAAALRRRHRPRPVRPAAHRRGPPARAGRDGRARRPGREAAGDRVQHGQRGLPARRPGAVRRAGGRGGPARGAAGRRRHPDRPDRRDWHHRHGDQRGVPGRVRRGPAGPGDRGGLPAVRRLRGAGPDQRPAGARAGPGVPRPAGRGRRRHARPGLHPLPAADRGDPADDGGRRDAGVQRRGDRQGRLPGADRDRCPAAGGRPAAAAPVRGDRGPGAVLPAGPALPRARGRRGVRGVGV</sequence>
<feature type="compositionally biased region" description="Basic and acidic residues" evidence="1">
    <location>
        <begin position="191"/>
        <end position="224"/>
    </location>
</feature>
<feature type="compositionally biased region" description="Basic residues" evidence="1">
    <location>
        <begin position="173"/>
        <end position="182"/>
    </location>
</feature>
<feature type="compositionally biased region" description="Basic residues" evidence="1">
    <location>
        <begin position="256"/>
        <end position="267"/>
    </location>
</feature>